<keyword evidence="1" id="KW-0812">Transmembrane</keyword>
<feature type="transmembrane region" description="Helical" evidence="1">
    <location>
        <begin position="41"/>
        <end position="63"/>
    </location>
</feature>
<gene>
    <name evidence="2" type="ORF">IAB80_02460</name>
</gene>
<organism evidence="2 3">
    <name type="scientific">Candidatus Cryptobacteroides excrementipullorum</name>
    <dbReference type="NCBI Taxonomy" id="2840761"/>
    <lineage>
        <taxon>Bacteria</taxon>
        <taxon>Pseudomonadati</taxon>
        <taxon>Bacteroidota</taxon>
        <taxon>Bacteroidia</taxon>
        <taxon>Bacteroidales</taxon>
        <taxon>Candidatus Cryptobacteroides</taxon>
    </lineage>
</organism>
<name>A0A9D9IRJ7_9BACT</name>
<evidence type="ECO:0000313" key="2">
    <source>
        <dbReference type="EMBL" id="MBO8477749.1"/>
    </source>
</evidence>
<feature type="transmembrane region" description="Helical" evidence="1">
    <location>
        <begin position="7"/>
        <end position="29"/>
    </location>
</feature>
<comment type="caution">
    <text evidence="2">The sequence shown here is derived from an EMBL/GenBank/DDBJ whole genome shotgun (WGS) entry which is preliminary data.</text>
</comment>
<sequence>MDQRTSNILYFISTSIFAIIFIMGAGVTYYSNFVDESTMPIVGQTIFWIMVLVGPLGIAYNIRAMKGSTPLTRKITLGVQIFVLAGCAFWLAFIYFLSEEKPDAFSQAFIWLFTVASVNRLIGILTGRHK</sequence>
<proteinExistence type="predicted"/>
<evidence type="ECO:0000313" key="3">
    <source>
        <dbReference type="Proteomes" id="UP000823771"/>
    </source>
</evidence>
<dbReference type="AlphaFoldDB" id="A0A9D9IRJ7"/>
<protein>
    <submittedName>
        <fullName evidence="2">Uncharacterized protein</fullName>
    </submittedName>
</protein>
<reference evidence="2" key="1">
    <citation type="submission" date="2020-10" db="EMBL/GenBank/DDBJ databases">
        <authorList>
            <person name="Gilroy R."/>
        </authorList>
    </citation>
    <scope>NUCLEOTIDE SEQUENCE</scope>
    <source>
        <strain evidence="2">2478</strain>
    </source>
</reference>
<evidence type="ECO:0000256" key="1">
    <source>
        <dbReference type="SAM" id="Phobius"/>
    </source>
</evidence>
<feature type="transmembrane region" description="Helical" evidence="1">
    <location>
        <begin position="108"/>
        <end position="127"/>
    </location>
</feature>
<accession>A0A9D9IRJ7</accession>
<dbReference type="EMBL" id="JADILZ010000025">
    <property type="protein sequence ID" value="MBO8477749.1"/>
    <property type="molecule type" value="Genomic_DNA"/>
</dbReference>
<dbReference type="Proteomes" id="UP000823771">
    <property type="component" value="Unassembled WGS sequence"/>
</dbReference>
<feature type="transmembrane region" description="Helical" evidence="1">
    <location>
        <begin position="75"/>
        <end position="96"/>
    </location>
</feature>
<keyword evidence="1" id="KW-0472">Membrane</keyword>
<keyword evidence="1" id="KW-1133">Transmembrane helix</keyword>
<reference evidence="2" key="2">
    <citation type="journal article" date="2021" name="PeerJ">
        <title>Extensive microbial diversity within the chicken gut microbiome revealed by metagenomics and culture.</title>
        <authorList>
            <person name="Gilroy R."/>
            <person name="Ravi A."/>
            <person name="Getino M."/>
            <person name="Pursley I."/>
            <person name="Horton D.L."/>
            <person name="Alikhan N.F."/>
            <person name="Baker D."/>
            <person name="Gharbi K."/>
            <person name="Hall N."/>
            <person name="Watson M."/>
            <person name="Adriaenssens E.M."/>
            <person name="Foster-Nyarko E."/>
            <person name="Jarju S."/>
            <person name="Secka A."/>
            <person name="Antonio M."/>
            <person name="Oren A."/>
            <person name="Chaudhuri R.R."/>
            <person name="La Ragione R."/>
            <person name="Hildebrand F."/>
            <person name="Pallen M.J."/>
        </authorList>
    </citation>
    <scope>NUCLEOTIDE SEQUENCE</scope>
    <source>
        <strain evidence="2">2478</strain>
    </source>
</reference>